<accession>A0AAD4CS40</accession>
<organism evidence="1 2">
    <name type="scientific">Aspergillus nanangensis</name>
    <dbReference type="NCBI Taxonomy" id="2582783"/>
    <lineage>
        <taxon>Eukaryota</taxon>
        <taxon>Fungi</taxon>
        <taxon>Dikarya</taxon>
        <taxon>Ascomycota</taxon>
        <taxon>Pezizomycotina</taxon>
        <taxon>Eurotiomycetes</taxon>
        <taxon>Eurotiomycetidae</taxon>
        <taxon>Eurotiales</taxon>
        <taxon>Aspergillaceae</taxon>
        <taxon>Aspergillus</taxon>
        <taxon>Aspergillus subgen. Circumdati</taxon>
    </lineage>
</organism>
<name>A0AAD4CS40_ASPNN</name>
<evidence type="ECO:0000313" key="2">
    <source>
        <dbReference type="Proteomes" id="UP001194746"/>
    </source>
</evidence>
<proteinExistence type="predicted"/>
<sequence>MELSKTSMPALSELQFKPQYPIPDGKHFPYLIHHYCETSFLPTTHREQNSLTAHLHTVWMHRAMLDPCLFHGTLFCASAHLDYFHSTPHSPRTLYHQSQALKLVRERLKGNDVSYEAAATVLALIYYNMSAYNTESALIHRNGLLKILALNQHKSGPDFESLNGVINLILLGFSIVLNQEPPSTRLVMSLATIRPYNLLQRAIERVTQRPTSILTGATISQLRSVLDFIIKTDHVSTDDISVRYTDDTKPMIMPESSLVGYSQTAQNINECCDLAVDIFRSIFEIALYPTSVQAPIDRTAALKRLRSIFQKLDLTDWQKHVPEVYVWVCFTAAAACSAPVERIPYITAPTPLLSASDSVELLLTREASGYFRWLVEFV</sequence>
<evidence type="ECO:0000313" key="1">
    <source>
        <dbReference type="EMBL" id="KAF9891699.1"/>
    </source>
</evidence>
<dbReference type="EMBL" id="VCAU01000017">
    <property type="protein sequence ID" value="KAF9891699.1"/>
    <property type="molecule type" value="Genomic_DNA"/>
</dbReference>
<protein>
    <submittedName>
        <fullName evidence="1">Uncharacterized protein</fullName>
    </submittedName>
</protein>
<reference evidence="1" key="1">
    <citation type="journal article" date="2019" name="Beilstein J. Org. Chem.">
        <title>Nanangenines: drimane sesquiterpenoids as the dominant metabolite cohort of a novel Australian fungus, Aspergillus nanangensis.</title>
        <authorList>
            <person name="Lacey H.J."/>
            <person name="Gilchrist C.L.M."/>
            <person name="Crombie A."/>
            <person name="Kalaitzis J.A."/>
            <person name="Vuong D."/>
            <person name="Rutledge P.J."/>
            <person name="Turner P."/>
            <person name="Pitt J.I."/>
            <person name="Lacey E."/>
            <person name="Chooi Y.H."/>
            <person name="Piggott A.M."/>
        </authorList>
    </citation>
    <scope>NUCLEOTIDE SEQUENCE</scope>
    <source>
        <strain evidence="1">MST-FP2251</strain>
    </source>
</reference>
<gene>
    <name evidence="1" type="ORF">FE257_003711</name>
</gene>
<dbReference type="AlphaFoldDB" id="A0AAD4CS40"/>
<keyword evidence="2" id="KW-1185">Reference proteome</keyword>
<dbReference type="PANTHER" id="PTHR37540:SF5">
    <property type="entry name" value="TRANSCRIPTION FACTOR DOMAIN-CONTAINING PROTEIN"/>
    <property type="match status" value="1"/>
</dbReference>
<dbReference type="Proteomes" id="UP001194746">
    <property type="component" value="Unassembled WGS sequence"/>
</dbReference>
<dbReference type="PANTHER" id="PTHR37540">
    <property type="entry name" value="TRANSCRIPTION FACTOR (ACR-2), PUTATIVE-RELATED-RELATED"/>
    <property type="match status" value="1"/>
</dbReference>
<comment type="caution">
    <text evidence="1">The sequence shown here is derived from an EMBL/GenBank/DDBJ whole genome shotgun (WGS) entry which is preliminary data.</text>
</comment>
<reference evidence="1" key="2">
    <citation type="submission" date="2020-02" db="EMBL/GenBank/DDBJ databases">
        <authorList>
            <person name="Gilchrist C.L.M."/>
            <person name="Chooi Y.-H."/>
        </authorList>
    </citation>
    <scope>NUCLEOTIDE SEQUENCE</scope>
    <source>
        <strain evidence="1">MST-FP2251</strain>
    </source>
</reference>